<evidence type="ECO:0000259" key="19">
    <source>
        <dbReference type="PROSITE" id="PS50222"/>
    </source>
</evidence>
<dbReference type="CDD" id="cd00051">
    <property type="entry name" value="EFh"/>
    <property type="match status" value="1"/>
</dbReference>
<evidence type="ECO:0000256" key="5">
    <source>
        <dbReference type="ARBA" id="ARBA00022475"/>
    </source>
</evidence>
<comment type="similarity">
    <text evidence="2">Belongs to the Ca(2+):cation antiporter (CaCA) (TC 2.A.19) family.</text>
</comment>
<dbReference type="Gene3D" id="1.20.1420.30">
    <property type="entry name" value="NCX, central ion-binding region"/>
    <property type="match status" value="1"/>
</dbReference>
<proteinExistence type="inferred from homology"/>
<keyword evidence="18" id="KW-0732">Signal</keyword>
<evidence type="ECO:0000256" key="11">
    <source>
        <dbReference type="ARBA" id="ARBA00022989"/>
    </source>
</evidence>
<dbReference type="GO" id="GO:0006814">
    <property type="term" value="P:sodium ion transport"/>
    <property type="evidence" value="ECO:0007669"/>
    <property type="project" value="UniProtKB-KW"/>
</dbReference>
<keyword evidence="3" id="KW-0813">Transport</keyword>
<dbReference type="SMART" id="SM00054">
    <property type="entry name" value="EFh"/>
    <property type="match status" value="2"/>
</dbReference>
<feature type="transmembrane region" description="Helical" evidence="17">
    <location>
        <begin position="253"/>
        <end position="275"/>
    </location>
</feature>
<dbReference type="InterPro" id="IPR002048">
    <property type="entry name" value="EF_hand_dom"/>
</dbReference>
<feature type="transmembrane region" description="Helical" evidence="17">
    <location>
        <begin position="499"/>
        <end position="521"/>
    </location>
</feature>
<evidence type="ECO:0000256" key="13">
    <source>
        <dbReference type="ARBA" id="ARBA00023053"/>
    </source>
</evidence>
<evidence type="ECO:0000313" key="21">
    <source>
        <dbReference type="Proteomes" id="UP000822688"/>
    </source>
</evidence>
<feature type="transmembrane region" description="Helical" evidence="17">
    <location>
        <begin position="590"/>
        <end position="610"/>
    </location>
</feature>
<keyword evidence="8" id="KW-0479">Metal-binding</keyword>
<feature type="transmembrane region" description="Helical" evidence="17">
    <location>
        <begin position="564"/>
        <end position="583"/>
    </location>
</feature>
<reference evidence="20" key="1">
    <citation type="submission" date="2020-06" db="EMBL/GenBank/DDBJ databases">
        <title>WGS assembly of Ceratodon purpureus strain R40.</title>
        <authorList>
            <person name="Carey S.B."/>
            <person name="Jenkins J."/>
            <person name="Shu S."/>
            <person name="Lovell J.T."/>
            <person name="Sreedasyam A."/>
            <person name="Maumus F."/>
            <person name="Tiley G.P."/>
            <person name="Fernandez-Pozo N."/>
            <person name="Barry K."/>
            <person name="Chen C."/>
            <person name="Wang M."/>
            <person name="Lipzen A."/>
            <person name="Daum C."/>
            <person name="Saski C.A."/>
            <person name="Payton A.C."/>
            <person name="Mcbreen J.C."/>
            <person name="Conrad R.E."/>
            <person name="Kollar L.M."/>
            <person name="Olsson S."/>
            <person name="Huttunen S."/>
            <person name="Landis J.B."/>
            <person name="Wickett N.J."/>
            <person name="Johnson M.G."/>
            <person name="Rensing S.A."/>
            <person name="Grimwood J."/>
            <person name="Schmutz J."/>
            <person name="Mcdaniel S.F."/>
        </authorList>
    </citation>
    <scope>NUCLEOTIDE SEQUENCE</scope>
    <source>
        <strain evidence="20">R40</strain>
    </source>
</reference>
<evidence type="ECO:0000256" key="12">
    <source>
        <dbReference type="ARBA" id="ARBA00023016"/>
    </source>
</evidence>
<protein>
    <recommendedName>
        <fullName evidence="19">EF-hand domain-containing protein</fullName>
    </recommendedName>
</protein>
<feature type="chain" id="PRO_5035760217" description="EF-hand domain-containing protein" evidence="18">
    <location>
        <begin position="26"/>
        <end position="617"/>
    </location>
</feature>
<dbReference type="Pfam" id="PF01699">
    <property type="entry name" value="Na_Ca_ex"/>
    <property type="match status" value="2"/>
</dbReference>
<evidence type="ECO:0000256" key="18">
    <source>
        <dbReference type="SAM" id="SignalP"/>
    </source>
</evidence>
<feature type="domain" description="EF-hand" evidence="19">
    <location>
        <begin position="362"/>
        <end position="397"/>
    </location>
</feature>
<keyword evidence="14" id="KW-0406">Ion transport</keyword>
<dbReference type="FunFam" id="1.20.1420.30:FF:000019">
    <property type="entry name" value="Sodium/calcium exchanger NCL2"/>
    <property type="match status" value="1"/>
</dbReference>
<keyword evidence="10" id="KW-0106">Calcium</keyword>
<dbReference type="GO" id="GO:0015369">
    <property type="term" value="F:calcium:proton antiporter activity"/>
    <property type="evidence" value="ECO:0007669"/>
    <property type="project" value="UniProtKB-ARBA"/>
</dbReference>
<evidence type="ECO:0000256" key="15">
    <source>
        <dbReference type="ARBA" id="ARBA00023136"/>
    </source>
</evidence>
<feature type="transmembrane region" description="Helical" evidence="17">
    <location>
        <begin position="116"/>
        <end position="137"/>
    </location>
</feature>
<evidence type="ECO:0000256" key="2">
    <source>
        <dbReference type="ARBA" id="ARBA00008170"/>
    </source>
</evidence>
<comment type="subcellular location">
    <subcellularLocation>
        <location evidence="1">Cell membrane</location>
        <topology evidence="1">Multi-pass membrane protein</topology>
    </subcellularLocation>
</comment>
<dbReference type="GO" id="GO:0005509">
    <property type="term" value="F:calcium ion binding"/>
    <property type="evidence" value="ECO:0007669"/>
    <property type="project" value="InterPro"/>
</dbReference>
<evidence type="ECO:0000256" key="14">
    <source>
        <dbReference type="ARBA" id="ARBA00023065"/>
    </source>
</evidence>
<dbReference type="Proteomes" id="UP000822688">
    <property type="component" value="Chromosome 1"/>
</dbReference>
<keyword evidence="16" id="KW-0739">Sodium transport</keyword>
<dbReference type="GO" id="GO:0005774">
    <property type="term" value="C:vacuolar membrane"/>
    <property type="evidence" value="ECO:0007669"/>
    <property type="project" value="UniProtKB-ARBA"/>
</dbReference>
<dbReference type="Gene3D" id="1.10.238.10">
    <property type="entry name" value="EF-hand"/>
    <property type="match status" value="1"/>
</dbReference>
<dbReference type="InterPro" id="IPR044880">
    <property type="entry name" value="NCX_ion-bd_dom_sf"/>
</dbReference>
<evidence type="ECO:0000256" key="17">
    <source>
        <dbReference type="SAM" id="Phobius"/>
    </source>
</evidence>
<dbReference type="GO" id="GO:0005886">
    <property type="term" value="C:plasma membrane"/>
    <property type="evidence" value="ECO:0007669"/>
    <property type="project" value="UniProtKB-SubCell"/>
</dbReference>
<sequence length="617" mass="67323">MGGRRRWVGAAGCVVAATLVCLLQAGVVRGEAAGVIEGGNVWRIESVVERGDGREPWHRVVGKVFGKWGLRAGGDCEEHYGIMPCSTSLGGNAALLVAYGYMLLQAAQMLSDGSELLLTVMSPGVIGGLVLPVLGALPDALLIAASGLGASQADAQEEVLVGMGLVAGSSVMLLTALWGACLIVGRCDLVEHPTNGTLVAKDRTLTKGFSLRETGVTNDRQTKWASWIMMGTLLPFLVAQIPRLFGLKTEGHFFIAIAAVISTLGLIAYCTYQLVAPWIQERRIDWAKTRYRRNHALHKMYNHISEKQEWGGLFKADGKPNEDALLRLFDHFDPDHDQLLTEVELKGLILGLGIERHNGQVPEEDELKHWMKEFDVSGDGQISQEEFLQGIKRWMNISLGSFKKRKSASSSANSSPLEPHGWDFEAQVKDAKLDLAALEDDSNDDDEEDENKEPPSRRQIIVKAIMYLVAGAAVAAIFADPLVDAIGGFSKASGISPFFISFIATPLATNSSEAISSLIFAKRKRKKNISMTYSQIYGAVTMNNTMCLGIFLAIVYFRGLLWDFSAEISVIFFATLIMGFIAAVRTTFPLWMAFIGLALYPISIGLVAFLDYVCGWH</sequence>
<evidence type="ECO:0000256" key="3">
    <source>
        <dbReference type="ARBA" id="ARBA00022448"/>
    </source>
</evidence>
<dbReference type="PANTHER" id="PTHR31503:SF81">
    <property type="entry name" value="EF-HAND DOMAIN-CONTAINING PROTEIN"/>
    <property type="match status" value="1"/>
</dbReference>
<name>A0A8T0J126_CERPU</name>
<keyword evidence="5" id="KW-1003">Cell membrane</keyword>
<dbReference type="InterPro" id="IPR011992">
    <property type="entry name" value="EF-hand-dom_pair"/>
</dbReference>
<feature type="transmembrane region" description="Helical" evidence="17">
    <location>
        <begin position="224"/>
        <end position="241"/>
    </location>
</feature>
<gene>
    <name evidence="20" type="ORF">KC19_1G035800</name>
</gene>
<keyword evidence="12" id="KW-0346">Stress response</keyword>
<dbReference type="EMBL" id="CM026421">
    <property type="protein sequence ID" value="KAG0589640.1"/>
    <property type="molecule type" value="Genomic_DNA"/>
</dbReference>
<feature type="transmembrane region" description="Helical" evidence="17">
    <location>
        <begin position="159"/>
        <end position="184"/>
    </location>
</feature>
<organism evidence="20 21">
    <name type="scientific">Ceratodon purpureus</name>
    <name type="common">Fire moss</name>
    <name type="synonym">Dicranum purpureum</name>
    <dbReference type="NCBI Taxonomy" id="3225"/>
    <lineage>
        <taxon>Eukaryota</taxon>
        <taxon>Viridiplantae</taxon>
        <taxon>Streptophyta</taxon>
        <taxon>Embryophyta</taxon>
        <taxon>Bryophyta</taxon>
        <taxon>Bryophytina</taxon>
        <taxon>Bryopsida</taxon>
        <taxon>Dicranidae</taxon>
        <taxon>Pseudoditrichales</taxon>
        <taxon>Ditrichaceae</taxon>
        <taxon>Ceratodon</taxon>
    </lineage>
</organism>
<keyword evidence="9" id="KW-0677">Repeat</keyword>
<accession>A0A8T0J126</accession>
<dbReference type="SUPFAM" id="SSF47473">
    <property type="entry name" value="EF-hand"/>
    <property type="match status" value="1"/>
</dbReference>
<keyword evidence="4" id="KW-0050">Antiport</keyword>
<feature type="transmembrane region" description="Helical" evidence="17">
    <location>
        <begin position="460"/>
        <end position="479"/>
    </location>
</feature>
<evidence type="ECO:0000256" key="16">
    <source>
        <dbReference type="ARBA" id="ARBA00023201"/>
    </source>
</evidence>
<evidence type="ECO:0000313" key="20">
    <source>
        <dbReference type="EMBL" id="KAG0589640.1"/>
    </source>
</evidence>
<evidence type="ECO:0000256" key="1">
    <source>
        <dbReference type="ARBA" id="ARBA00004651"/>
    </source>
</evidence>
<dbReference type="PROSITE" id="PS50222">
    <property type="entry name" value="EF_HAND_2"/>
    <property type="match status" value="2"/>
</dbReference>
<keyword evidence="13" id="KW-0915">Sodium</keyword>
<evidence type="ECO:0000256" key="9">
    <source>
        <dbReference type="ARBA" id="ARBA00022737"/>
    </source>
</evidence>
<dbReference type="AlphaFoldDB" id="A0A8T0J126"/>
<evidence type="ECO:0000256" key="10">
    <source>
        <dbReference type="ARBA" id="ARBA00022837"/>
    </source>
</evidence>
<dbReference type="Pfam" id="PF13499">
    <property type="entry name" value="EF-hand_7"/>
    <property type="match status" value="1"/>
</dbReference>
<feature type="domain" description="EF-hand" evidence="19">
    <location>
        <begin position="320"/>
        <end position="355"/>
    </location>
</feature>
<keyword evidence="7 17" id="KW-0812">Transmembrane</keyword>
<evidence type="ECO:0000256" key="8">
    <source>
        <dbReference type="ARBA" id="ARBA00022723"/>
    </source>
</evidence>
<dbReference type="PANTHER" id="PTHR31503">
    <property type="entry name" value="VACUOLAR CALCIUM ION TRANSPORTER"/>
    <property type="match status" value="1"/>
</dbReference>
<keyword evidence="21" id="KW-1185">Reference proteome</keyword>
<evidence type="ECO:0000256" key="6">
    <source>
        <dbReference type="ARBA" id="ARBA00022568"/>
    </source>
</evidence>
<comment type="caution">
    <text evidence="20">The sequence shown here is derived from an EMBL/GenBank/DDBJ whole genome shotgun (WGS) entry which is preliminary data.</text>
</comment>
<feature type="transmembrane region" description="Helical" evidence="17">
    <location>
        <begin position="80"/>
        <end position="104"/>
    </location>
</feature>
<feature type="signal peptide" evidence="18">
    <location>
        <begin position="1"/>
        <end position="25"/>
    </location>
</feature>
<keyword evidence="15 17" id="KW-0472">Membrane</keyword>
<feature type="transmembrane region" description="Helical" evidence="17">
    <location>
        <begin position="533"/>
        <end position="558"/>
    </location>
</feature>
<dbReference type="PROSITE" id="PS00018">
    <property type="entry name" value="EF_HAND_1"/>
    <property type="match status" value="2"/>
</dbReference>
<dbReference type="InterPro" id="IPR004837">
    <property type="entry name" value="NaCa_Exmemb"/>
</dbReference>
<evidence type="ECO:0000256" key="7">
    <source>
        <dbReference type="ARBA" id="ARBA00022692"/>
    </source>
</evidence>
<dbReference type="GO" id="GO:0006874">
    <property type="term" value="P:intracellular calcium ion homeostasis"/>
    <property type="evidence" value="ECO:0007669"/>
    <property type="project" value="TreeGrafter"/>
</dbReference>
<dbReference type="InterPro" id="IPR004713">
    <property type="entry name" value="CaH_exchang"/>
</dbReference>
<evidence type="ECO:0000256" key="4">
    <source>
        <dbReference type="ARBA" id="ARBA00022449"/>
    </source>
</evidence>
<dbReference type="InterPro" id="IPR018247">
    <property type="entry name" value="EF_Hand_1_Ca_BS"/>
</dbReference>
<keyword evidence="11 17" id="KW-1133">Transmembrane helix</keyword>
<keyword evidence="6" id="KW-0109">Calcium transport</keyword>